<gene>
    <name evidence="1" type="ORF">N5C46_00155</name>
</gene>
<accession>A0ACD4C7Z2</accession>
<sequence length="71" mass="8293">MGCYRNNDNVGGASDRCRNNDVAGVSDNNDFRVPVRAYIRGEDFCRAVRRCRDNDVAGEMDNRRRCRCRWF</sequence>
<protein>
    <submittedName>
        <fullName evidence="1">Uncharacterized protein</fullName>
    </submittedName>
</protein>
<evidence type="ECO:0000313" key="1">
    <source>
        <dbReference type="EMBL" id="UXH44514.1"/>
    </source>
</evidence>
<dbReference type="EMBL" id="CP104558">
    <property type="protein sequence ID" value="UXH44514.1"/>
    <property type="molecule type" value="Genomic_DNA"/>
</dbReference>
<evidence type="ECO:0000313" key="2">
    <source>
        <dbReference type="Proteomes" id="UP001064027"/>
    </source>
</evidence>
<organism evidence="1 2">
    <name type="scientific">Rossellomorea vietnamensis</name>
    <dbReference type="NCBI Taxonomy" id="218284"/>
    <lineage>
        <taxon>Bacteria</taxon>
        <taxon>Bacillati</taxon>
        <taxon>Bacillota</taxon>
        <taxon>Bacilli</taxon>
        <taxon>Bacillales</taxon>
        <taxon>Bacillaceae</taxon>
        <taxon>Rossellomorea</taxon>
    </lineage>
</organism>
<reference evidence="1" key="1">
    <citation type="submission" date="2022-09" db="EMBL/GenBank/DDBJ databases">
        <title>Complete genome sequence of Rossellomorea vietnamensis strain RL-WG62, a newly isolated PGPR with the potential for plant salinity stress alleviation.</title>
        <authorList>
            <person name="Ren L."/>
            <person name="Wang G."/>
            <person name="Hu H."/>
        </authorList>
    </citation>
    <scope>NUCLEOTIDE SEQUENCE</scope>
    <source>
        <strain evidence="1">RL-WG62</strain>
    </source>
</reference>
<proteinExistence type="predicted"/>
<dbReference type="Proteomes" id="UP001064027">
    <property type="component" value="Chromosome"/>
</dbReference>
<keyword evidence="2" id="KW-1185">Reference proteome</keyword>
<name>A0ACD4C7Z2_9BACI</name>